<gene>
    <name evidence="2" type="ORF">HII31_05038</name>
</gene>
<proteinExistence type="predicted"/>
<dbReference type="EMBL" id="JABCIY010000077">
    <property type="protein sequence ID" value="KAF7193692.1"/>
    <property type="molecule type" value="Genomic_DNA"/>
</dbReference>
<comment type="caution">
    <text evidence="2">The sequence shown here is derived from an EMBL/GenBank/DDBJ whole genome shotgun (WGS) entry which is preliminary data.</text>
</comment>
<dbReference type="Proteomes" id="UP000660729">
    <property type="component" value="Unassembled WGS sequence"/>
</dbReference>
<evidence type="ECO:0000313" key="3">
    <source>
        <dbReference type="Proteomes" id="UP000660729"/>
    </source>
</evidence>
<keyword evidence="3" id="KW-1185">Reference proteome</keyword>
<protein>
    <submittedName>
        <fullName evidence="2">Uncharacterized protein</fullName>
    </submittedName>
</protein>
<evidence type="ECO:0000313" key="2">
    <source>
        <dbReference type="EMBL" id="KAF7193692.1"/>
    </source>
</evidence>
<sequence length="104" mass="11468">MGATTTQTSERPRPMFLSADSRKLSYRSKSGHVLTLQLSNSKAADSLKQVAEKDQAKQGARNAASEGKEKQEAMWPGVFDTLSFWAAEAVEIAFFGPYDEPRVK</sequence>
<reference evidence="2" key="1">
    <citation type="submission" date="2020-04" db="EMBL/GenBank/DDBJ databases">
        <title>Draft genome resource of the tomato pathogen Pseudocercospora fuligena.</title>
        <authorList>
            <person name="Zaccaron A."/>
        </authorList>
    </citation>
    <scope>NUCLEOTIDE SEQUENCE</scope>
    <source>
        <strain evidence="2">PF001</strain>
    </source>
</reference>
<organism evidence="2 3">
    <name type="scientific">Pseudocercospora fuligena</name>
    <dbReference type="NCBI Taxonomy" id="685502"/>
    <lineage>
        <taxon>Eukaryota</taxon>
        <taxon>Fungi</taxon>
        <taxon>Dikarya</taxon>
        <taxon>Ascomycota</taxon>
        <taxon>Pezizomycotina</taxon>
        <taxon>Dothideomycetes</taxon>
        <taxon>Dothideomycetidae</taxon>
        <taxon>Mycosphaerellales</taxon>
        <taxon>Mycosphaerellaceae</taxon>
        <taxon>Pseudocercospora</taxon>
    </lineage>
</organism>
<feature type="region of interest" description="Disordered" evidence="1">
    <location>
        <begin position="47"/>
        <end position="72"/>
    </location>
</feature>
<name>A0A8H6VKG6_9PEZI</name>
<dbReference type="AlphaFoldDB" id="A0A8H6VKG6"/>
<accession>A0A8H6VKG6</accession>
<dbReference type="OrthoDB" id="3643592at2759"/>
<evidence type="ECO:0000256" key="1">
    <source>
        <dbReference type="SAM" id="MobiDB-lite"/>
    </source>
</evidence>